<dbReference type="RefSeq" id="WP_260749274.1">
    <property type="nucleotide sequence ID" value="NZ_CP092109.1"/>
</dbReference>
<dbReference type="Proteomes" id="UP001060414">
    <property type="component" value="Chromosome"/>
</dbReference>
<name>A0ABY5ZP64_9BACT</name>
<keyword evidence="2" id="KW-1185">Reference proteome</keyword>
<accession>A0ABY5ZP64</accession>
<evidence type="ECO:0000313" key="1">
    <source>
        <dbReference type="EMBL" id="UWZ80908.1"/>
    </source>
</evidence>
<sequence length="80" mass="8737">MHDGVSFLDFGRVMGVATLPKLSDNQRLSNGGGVARGGRGEQNSWSLCYKMAGKDAECLAAFRVRKFVSTGRVMTYFSKN</sequence>
<protein>
    <submittedName>
        <fullName evidence="1">Uncharacterized protein</fullName>
    </submittedName>
</protein>
<dbReference type="EMBL" id="CP092109">
    <property type="protein sequence ID" value="UWZ80908.1"/>
    <property type="molecule type" value="Genomic_DNA"/>
</dbReference>
<proteinExistence type="predicted"/>
<gene>
    <name evidence="1" type="ORF">L9S41_05760</name>
</gene>
<evidence type="ECO:0000313" key="2">
    <source>
        <dbReference type="Proteomes" id="UP001060414"/>
    </source>
</evidence>
<reference evidence="1" key="1">
    <citation type="journal article" date="2022" name="Environ. Microbiol.">
        <title>Geoalkalibacter halelectricus SAP #1 sp. nov. possessing extracellular electron transfer and mineral#reducing capabilities from a haloalkaline environment.</title>
        <authorList>
            <person name="Yadav S."/>
            <person name="Singh R."/>
            <person name="Sundharam S.S."/>
            <person name="Chaudhary S."/>
            <person name="Krishnamurthi S."/>
            <person name="Patil S.A."/>
        </authorList>
    </citation>
    <scope>NUCLEOTIDE SEQUENCE</scope>
    <source>
        <strain evidence="1">SAP-1</strain>
    </source>
</reference>
<organism evidence="1 2">
    <name type="scientific">Geoalkalibacter halelectricus</name>
    <dbReference type="NCBI Taxonomy" id="2847045"/>
    <lineage>
        <taxon>Bacteria</taxon>
        <taxon>Pseudomonadati</taxon>
        <taxon>Thermodesulfobacteriota</taxon>
        <taxon>Desulfuromonadia</taxon>
        <taxon>Desulfuromonadales</taxon>
        <taxon>Geoalkalibacteraceae</taxon>
        <taxon>Geoalkalibacter</taxon>
    </lineage>
</organism>